<evidence type="ECO:0000313" key="2">
    <source>
        <dbReference type="Proteomes" id="UP001595748"/>
    </source>
</evidence>
<comment type="caution">
    <text evidence="1">The sequence shown here is derived from an EMBL/GenBank/DDBJ whole genome shotgun (WGS) entry which is preliminary data.</text>
</comment>
<accession>A0ABV8A8J3</accession>
<dbReference type="EMBL" id="JBHRZF010000154">
    <property type="protein sequence ID" value="MFC3861690.1"/>
    <property type="molecule type" value="Genomic_DNA"/>
</dbReference>
<keyword evidence="2" id="KW-1185">Reference proteome</keyword>
<dbReference type="Proteomes" id="UP001595748">
    <property type="component" value="Unassembled WGS sequence"/>
</dbReference>
<reference evidence="2" key="1">
    <citation type="journal article" date="2019" name="Int. J. Syst. Evol. Microbiol.">
        <title>The Global Catalogue of Microorganisms (GCM) 10K type strain sequencing project: providing services to taxonomists for standard genome sequencing and annotation.</title>
        <authorList>
            <consortium name="The Broad Institute Genomics Platform"/>
            <consortium name="The Broad Institute Genome Sequencing Center for Infectious Disease"/>
            <person name="Wu L."/>
            <person name="Ma J."/>
        </authorList>
    </citation>
    <scope>NUCLEOTIDE SEQUENCE [LARGE SCALE GENOMIC DNA]</scope>
    <source>
        <strain evidence="2">CCTCC AB 2013263</strain>
    </source>
</reference>
<gene>
    <name evidence="1" type="ORF">ACFOPQ_13055</name>
</gene>
<organism evidence="1 2">
    <name type="scientific">Deinococcus antarcticus</name>
    <dbReference type="NCBI Taxonomy" id="1298767"/>
    <lineage>
        <taxon>Bacteria</taxon>
        <taxon>Thermotogati</taxon>
        <taxon>Deinococcota</taxon>
        <taxon>Deinococci</taxon>
        <taxon>Deinococcales</taxon>
        <taxon>Deinococcaceae</taxon>
        <taxon>Deinococcus</taxon>
    </lineage>
</organism>
<evidence type="ECO:0000313" key="1">
    <source>
        <dbReference type="EMBL" id="MFC3861690.1"/>
    </source>
</evidence>
<dbReference type="RefSeq" id="WP_380078837.1">
    <property type="nucleotide sequence ID" value="NZ_JBHRZF010000154.1"/>
</dbReference>
<name>A0ABV8A8J3_9DEIO</name>
<sequence>MNLKRSAHEIEFRDGHGQDHTLQVDVWADVGGVRAVLVMRNLHPGELRLHDPELLERAQAAFQAMTQDWLPYLLRPEAEVIVLVLRPPQENRKARAVVLPLSA</sequence>
<protein>
    <submittedName>
        <fullName evidence="1">Uncharacterized protein</fullName>
    </submittedName>
</protein>
<proteinExistence type="predicted"/>